<dbReference type="InterPro" id="IPR013087">
    <property type="entry name" value="Znf_C2H2_type"/>
</dbReference>
<evidence type="ECO:0000256" key="4">
    <source>
        <dbReference type="ARBA" id="ARBA00022737"/>
    </source>
</evidence>
<keyword evidence="8" id="KW-0539">Nucleus</keyword>
<keyword evidence="11" id="KW-1185">Reference proteome</keyword>
<dbReference type="FunFam" id="3.30.160.60:FF:000359">
    <property type="entry name" value="GLIS family zinc finger 2"/>
    <property type="match status" value="1"/>
</dbReference>
<dbReference type="FunFam" id="3.30.160.60:FF:002343">
    <property type="entry name" value="Zinc finger protein 33A"/>
    <property type="match status" value="1"/>
</dbReference>
<evidence type="ECO:0000259" key="10">
    <source>
        <dbReference type="PROSITE" id="PS50157"/>
    </source>
</evidence>
<dbReference type="GO" id="GO:0000981">
    <property type="term" value="F:DNA-binding transcription factor activity, RNA polymerase II-specific"/>
    <property type="evidence" value="ECO:0007669"/>
    <property type="project" value="TreeGrafter"/>
</dbReference>
<feature type="domain" description="C2H2-type" evidence="10">
    <location>
        <begin position="113"/>
        <end position="142"/>
    </location>
</feature>
<reference evidence="12" key="1">
    <citation type="submission" date="2025-08" db="UniProtKB">
        <authorList>
            <consortium name="RefSeq"/>
        </authorList>
    </citation>
    <scope>IDENTIFICATION</scope>
    <source>
        <tissue evidence="12">Whole body</tissue>
    </source>
</reference>
<dbReference type="PROSITE" id="PS50157">
    <property type="entry name" value="ZINC_FINGER_C2H2_2"/>
    <property type="match status" value="3"/>
</dbReference>
<dbReference type="GeneID" id="112686409"/>
<evidence type="ECO:0000313" key="12">
    <source>
        <dbReference type="RefSeq" id="XP_025414447.1"/>
    </source>
</evidence>
<organism evidence="11 12">
    <name type="scientific">Sipha flava</name>
    <name type="common">yellow sugarcane aphid</name>
    <dbReference type="NCBI Taxonomy" id="143950"/>
    <lineage>
        <taxon>Eukaryota</taxon>
        <taxon>Metazoa</taxon>
        <taxon>Ecdysozoa</taxon>
        <taxon>Arthropoda</taxon>
        <taxon>Hexapoda</taxon>
        <taxon>Insecta</taxon>
        <taxon>Pterygota</taxon>
        <taxon>Neoptera</taxon>
        <taxon>Paraneoptera</taxon>
        <taxon>Hemiptera</taxon>
        <taxon>Sternorrhyncha</taxon>
        <taxon>Aphidomorpha</taxon>
        <taxon>Aphidoidea</taxon>
        <taxon>Aphididae</taxon>
        <taxon>Sipha</taxon>
    </lineage>
</organism>
<keyword evidence="5 9" id="KW-0863">Zinc-finger</keyword>
<evidence type="ECO:0000256" key="5">
    <source>
        <dbReference type="ARBA" id="ARBA00022771"/>
    </source>
</evidence>
<protein>
    <submittedName>
        <fullName evidence="12">Zinc finger protein GLIS2 homolog isoform X5</fullName>
    </submittedName>
</protein>
<evidence type="ECO:0000256" key="2">
    <source>
        <dbReference type="ARBA" id="ARBA00010831"/>
    </source>
</evidence>
<keyword evidence="7" id="KW-0238">DNA-binding</keyword>
<dbReference type="InterPro" id="IPR036236">
    <property type="entry name" value="Znf_C2H2_sf"/>
</dbReference>
<comment type="similarity">
    <text evidence="2">Belongs to the GLI C2H2-type zinc-finger protein family.</text>
</comment>
<evidence type="ECO:0000256" key="1">
    <source>
        <dbReference type="ARBA" id="ARBA00004123"/>
    </source>
</evidence>
<gene>
    <name evidence="12" type="primary">LOC112686409</name>
</gene>
<dbReference type="Pfam" id="PF23561">
    <property type="entry name" value="zf-C2H2_15"/>
    <property type="match status" value="1"/>
</dbReference>
<keyword evidence="4" id="KW-0677">Repeat</keyword>
<dbReference type="Proteomes" id="UP000694846">
    <property type="component" value="Unplaced"/>
</dbReference>
<evidence type="ECO:0000256" key="7">
    <source>
        <dbReference type="ARBA" id="ARBA00023125"/>
    </source>
</evidence>
<dbReference type="InterPro" id="IPR043359">
    <property type="entry name" value="GLI-like"/>
</dbReference>
<evidence type="ECO:0000256" key="9">
    <source>
        <dbReference type="PROSITE-ProRule" id="PRU00042"/>
    </source>
</evidence>
<dbReference type="PANTHER" id="PTHR45718:SF8">
    <property type="entry name" value="GLIS FAMILY ZINC FINGER 2"/>
    <property type="match status" value="1"/>
</dbReference>
<dbReference type="PANTHER" id="PTHR45718">
    <property type="entry name" value="TRANSCRIPTIONAL ACTIVATOR CUBITUS INTERRUPTUS"/>
    <property type="match status" value="1"/>
</dbReference>
<dbReference type="AlphaFoldDB" id="A0A8B8FUG5"/>
<dbReference type="GO" id="GO:0008270">
    <property type="term" value="F:zinc ion binding"/>
    <property type="evidence" value="ECO:0007669"/>
    <property type="project" value="UniProtKB-KW"/>
</dbReference>
<evidence type="ECO:0000313" key="11">
    <source>
        <dbReference type="Proteomes" id="UP000694846"/>
    </source>
</evidence>
<dbReference type="InterPro" id="IPR056436">
    <property type="entry name" value="Znf-C2H2_ZIC1-5/GLI1-3-like"/>
</dbReference>
<dbReference type="SUPFAM" id="SSF57667">
    <property type="entry name" value="beta-beta-alpha zinc fingers"/>
    <property type="match status" value="2"/>
</dbReference>
<comment type="subcellular location">
    <subcellularLocation>
        <location evidence="1">Nucleus</location>
    </subcellularLocation>
</comment>
<feature type="domain" description="C2H2-type" evidence="10">
    <location>
        <begin position="85"/>
        <end position="112"/>
    </location>
</feature>
<dbReference type="SMART" id="SM00355">
    <property type="entry name" value="ZnF_C2H2"/>
    <property type="match status" value="4"/>
</dbReference>
<dbReference type="GO" id="GO:0005634">
    <property type="term" value="C:nucleus"/>
    <property type="evidence" value="ECO:0007669"/>
    <property type="project" value="UniProtKB-SubCell"/>
</dbReference>
<accession>A0A8B8FUG5</accession>
<dbReference type="Pfam" id="PF00096">
    <property type="entry name" value="zf-C2H2"/>
    <property type="match status" value="2"/>
</dbReference>
<dbReference type="RefSeq" id="XP_025414447.1">
    <property type="nucleotide sequence ID" value="XM_025558662.1"/>
</dbReference>
<evidence type="ECO:0000256" key="8">
    <source>
        <dbReference type="ARBA" id="ARBA00023242"/>
    </source>
</evidence>
<feature type="domain" description="C2H2-type" evidence="10">
    <location>
        <begin position="57"/>
        <end position="84"/>
    </location>
</feature>
<keyword evidence="6" id="KW-0862">Zinc</keyword>
<dbReference type="PROSITE" id="PS00028">
    <property type="entry name" value="ZINC_FINGER_C2H2_1"/>
    <property type="match status" value="2"/>
</dbReference>
<dbReference type="Gene3D" id="3.30.160.60">
    <property type="entry name" value="Classic Zinc Finger"/>
    <property type="match status" value="3"/>
</dbReference>
<evidence type="ECO:0000256" key="6">
    <source>
        <dbReference type="ARBA" id="ARBA00022833"/>
    </source>
</evidence>
<name>A0A8B8FUG5_9HEMI</name>
<proteinExistence type="inferred from homology"/>
<keyword evidence="3" id="KW-0479">Metal-binding</keyword>
<dbReference type="OrthoDB" id="3214149at2759"/>
<dbReference type="GO" id="GO:0000978">
    <property type="term" value="F:RNA polymerase II cis-regulatory region sequence-specific DNA binding"/>
    <property type="evidence" value="ECO:0007669"/>
    <property type="project" value="TreeGrafter"/>
</dbReference>
<evidence type="ECO:0000256" key="3">
    <source>
        <dbReference type="ARBA" id="ARBA00022723"/>
    </source>
</evidence>
<sequence>MKHMFNGNKMLDNVDEDTSCSCKWENCDLYMNKTELSKHVISHIVPESQGLFYCKWENCTRGNRAFNAKYKILVHIRTHTNDRPHQCYICGKRFTRAENLKIHARSHTGEKPYVCSVNGCNKAYSNTSDRFKHTRTHFIEKPYACRMKSCLKRLPVHFIFRDRICATRKNTLDTTSYLGHNLFATF</sequence>